<comment type="caution">
    <text evidence="1">The sequence shown here is derived from an EMBL/GenBank/DDBJ whole genome shotgun (WGS) entry which is preliminary data.</text>
</comment>
<accession>A0AAV2TLC8</accession>
<dbReference type="Proteomes" id="UP001497525">
    <property type="component" value="Unassembled WGS sequence"/>
</dbReference>
<gene>
    <name evidence="1" type="ORF">CDAUBV1_LOCUS12568</name>
</gene>
<dbReference type="AlphaFoldDB" id="A0AAV2TLC8"/>
<evidence type="ECO:0000313" key="2">
    <source>
        <dbReference type="Proteomes" id="UP001497525"/>
    </source>
</evidence>
<dbReference type="Gene3D" id="1.25.40.20">
    <property type="entry name" value="Ankyrin repeat-containing domain"/>
    <property type="match status" value="1"/>
</dbReference>
<proteinExistence type="predicted"/>
<sequence>MSRENRLLERIRNSKCPLSTVKDLKSSGHSLENLNQHAEVGTLLCEIVGRNYGLGVKILLDSGLDMSAQNTRTGDTPLILVCAEGLCGPAIQLINRLPPDKLMHSNKSGATALKHLLTRGHGACGCIATLLSVLPLSRCMLPRDIEQIYEKIEQVQLRSLSKSKSVMDCNPSESDCLAFGEDCSLTPAPIEPNSHKALLTTVGTLTDQVLSSDLYRILSVIQTWIQGNLLIIRVPHRARHQEENLVCIQKRLIDPILRRIEMGHDMRKEIHTLIEYLIRLVVLEQLDARTVWRRLADSSSSIEDGISDQGLSFMMEMAGEEMGFPVSLQFLAIRELRRIMQVRFIRMCLHANRKSDAQTPIIQNAFIFPRWVEQIPVPKFMRRIILLEPTNCKL</sequence>
<evidence type="ECO:0000313" key="1">
    <source>
        <dbReference type="EMBL" id="CAL5138050.1"/>
    </source>
</evidence>
<organism evidence="1 2">
    <name type="scientific">Calicophoron daubneyi</name>
    <name type="common">Rumen fluke</name>
    <name type="synonym">Paramphistomum daubneyi</name>
    <dbReference type="NCBI Taxonomy" id="300641"/>
    <lineage>
        <taxon>Eukaryota</taxon>
        <taxon>Metazoa</taxon>
        <taxon>Spiralia</taxon>
        <taxon>Lophotrochozoa</taxon>
        <taxon>Platyhelminthes</taxon>
        <taxon>Trematoda</taxon>
        <taxon>Digenea</taxon>
        <taxon>Plagiorchiida</taxon>
        <taxon>Pronocephalata</taxon>
        <taxon>Paramphistomoidea</taxon>
        <taxon>Paramphistomidae</taxon>
        <taxon>Calicophoron</taxon>
    </lineage>
</organism>
<dbReference type="EMBL" id="CAXLJL010000467">
    <property type="protein sequence ID" value="CAL5138050.1"/>
    <property type="molecule type" value="Genomic_DNA"/>
</dbReference>
<name>A0AAV2TLC8_CALDB</name>
<dbReference type="InterPro" id="IPR036770">
    <property type="entry name" value="Ankyrin_rpt-contain_sf"/>
</dbReference>
<reference evidence="1" key="1">
    <citation type="submission" date="2024-06" db="EMBL/GenBank/DDBJ databases">
        <authorList>
            <person name="Liu X."/>
            <person name="Lenzi L."/>
            <person name="Haldenby T S."/>
            <person name="Uol C."/>
        </authorList>
    </citation>
    <scope>NUCLEOTIDE SEQUENCE</scope>
</reference>
<protein>
    <submittedName>
        <fullName evidence="1">Uncharacterized protein</fullName>
    </submittedName>
</protein>